<keyword evidence="1" id="KW-1133">Transmembrane helix</keyword>
<dbReference type="AlphaFoldDB" id="A0A6A6AM73"/>
<organism evidence="2 3">
    <name type="scientific">Dothidotthia symphoricarpi CBS 119687</name>
    <dbReference type="NCBI Taxonomy" id="1392245"/>
    <lineage>
        <taxon>Eukaryota</taxon>
        <taxon>Fungi</taxon>
        <taxon>Dikarya</taxon>
        <taxon>Ascomycota</taxon>
        <taxon>Pezizomycotina</taxon>
        <taxon>Dothideomycetes</taxon>
        <taxon>Pleosporomycetidae</taxon>
        <taxon>Pleosporales</taxon>
        <taxon>Dothidotthiaceae</taxon>
        <taxon>Dothidotthia</taxon>
    </lineage>
</organism>
<evidence type="ECO:0000256" key="1">
    <source>
        <dbReference type="SAM" id="Phobius"/>
    </source>
</evidence>
<dbReference type="EMBL" id="ML977500">
    <property type="protein sequence ID" value="KAF2132666.1"/>
    <property type="molecule type" value="Genomic_DNA"/>
</dbReference>
<name>A0A6A6AM73_9PLEO</name>
<dbReference type="GeneID" id="54402732"/>
<gene>
    <name evidence="2" type="ORF">P153DRAFT_169506</name>
</gene>
<sequence length="109" mass="12274">METDFTVMLEYGDGEREASPLDTVVLWLGKLGITVAVIFLHLSTSAILVVHLLRQILCVLLQGTVRPEQTWNQRAFFRNHHMKLQTVVIGTLSPISTLRVTQSFPSPMN</sequence>
<keyword evidence="1" id="KW-0472">Membrane</keyword>
<dbReference type="Proteomes" id="UP000799771">
    <property type="component" value="Unassembled WGS sequence"/>
</dbReference>
<evidence type="ECO:0000313" key="3">
    <source>
        <dbReference type="Proteomes" id="UP000799771"/>
    </source>
</evidence>
<feature type="transmembrane region" description="Helical" evidence="1">
    <location>
        <begin position="31"/>
        <end position="53"/>
    </location>
</feature>
<evidence type="ECO:0000313" key="2">
    <source>
        <dbReference type="EMBL" id="KAF2132666.1"/>
    </source>
</evidence>
<proteinExistence type="predicted"/>
<keyword evidence="3" id="KW-1185">Reference proteome</keyword>
<reference evidence="2" key="1">
    <citation type="journal article" date="2020" name="Stud. Mycol.">
        <title>101 Dothideomycetes genomes: a test case for predicting lifestyles and emergence of pathogens.</title>
        <authorList>
            <person name="Haridas S."/>
            <person name="Albert R."/>
            <person name="Binder M."/>
            <person name="Bloem J."/>
            <person name="Labutti K."/>
            <person name="Salamov A."/>
            <person name="Andreopoulos B."/>
            <person name="Baker S."/>
            <person name="Barry K."/>
            <person name="Bills G."/>
            <person name="Bluhm B."/>
            <person name="Cannon C."/>
            <person name="Castanera R."/>
            <person name="Culley D."/>
            <person name="Daum C."/>
            <person name="Ezra D."/>
            <person name="Gonzalez J."/>
            <person name="Henrissat B."/>
            <person name="Kuo A."/>
            <person name="Liang C."/>
            <person name="Lipzen A."/>
            <person name="Lutzoni F."/>
            <person name="Magnuson J."/>
            <person name="Mondo S."/>
            <person name="Nolan M."/>
            <person name="Ohm R."/>
            <person name="Pangilinan J."/>
            <person name="Park H.-J."/>
            <person name="Ramirez L."/>
            <person name="Alfaro M."/>
            <person name="Sun H."/>
            <person name="Tritt A."/>
            <person name="Yoshinaga Y."/>
            <person name="Zwiers L.-H."/>
            <person name="Turgeon B."/>
            <person name="Goodwin S."/>
            <person name="Spatafora J."/>
            <person name="Crous P."/>
            <person name="Grigoriev I."/>
        </authorList>
    </citation>
    <scope>NUCLEOTIDE SEQUENCE</scope>
    <source>
        <strain evidence="2">CBS 119687</strain>
    </source>
</reference>
<keyword evidence="1" id="KW-0812">Transmembrane</keyword>
<dbReference type="RefSeq" id="XP_033527053.1">
    <property type="nucleotide sequence ID" value="XM_033662300.1"/>
</dbReference>
<accession>A0A6A6AM73</accession>
<protein>
    <submittedName>
        <fullName evidence="2">Uncharacterized protein</fullName>
    </submittedName>
</protein>